<organism evidence="2 3">
    <name type="scientific">Subtercola boreus</name>
    <dbReference type="NCBI Taxonomy" id="120213"/>
    <lineage>
        <taxon>Bacteria</taxon>
        <taxon>Bacillati</taxon>
        <taxon>Actinomycetota</taxon>
        <taxon>Actinomycetes</taxon>
        <taxon>Micrococcales</taxon>
        <taxon>Microbacteriaceae</taxon>
        <taxon>Subtercola</taxon>
    </lineage>
</organism>
<keyword evidence="1" id="KW-1133">Transmembrane helix</keyword>
<dbReference type="Proteomes" id="UP000257080">
    <property type="component" value="Unassembled WGS sequence"/>
</dbReference>
<evidence type="ECO:0000313" key="3">
    <source>
        <dbReference type="Proteomes" id="UP000257080"/>
    </source>
</evidence>
<sequence length="222" mass="23400">MTQPGGAANWRTRARELSRKVPTKWFVTGVIAVFLSGSAAFGGLNTVEADALPQVAAATPYDGAELRISVERAVLVDGFPEQSINPAEGKRFFVVVATVENLWDRPVSTYSDSGAADNLRPVGIDGISADTKPVDVIVISDATRSPRLQPHVPIQLAYLWEVDPGVAAGMDEVKVDIYDKVYAAGGFVTFGARYDDPFLAATSTVPLKDNGAGASAETGASS</sequence>
<comment type="caution">
    <text evidence="2">The sequence shown here is derived from an EMBL/GenBank/DDBJ whole genome shotgun (WGS) entry which is preliminary data.</text>
</comment>
<evidence type="ECO:0000313" key="2">
    <source>
        <dbReference type="EMBL" id="RFA27387.1"/>
    </source>
</evidence>
<keyword evidence="1" id="KW-0812">Transmembrane</keyword>
<name>A0A3E0WAH8_9MICO</name>
<reference evidence="2 3" key="1">
    <citation type="submission" date="2017-04" db="EMBL/GenBank/DDBJ databases">
        <title>Comparative genome analysis of Subtercola boreus.</title>
        <authorList>
            <person name="Cho Y.-J."/>
            <person name="Cho A."/>
            <person name="Kim O.-S."/>
            <person name="Lee J.-I."/>
        </authorList>
    </citation>
    <scope>NUCLEOTIDE SEQUENCE [LARGE SCALE GENOMIC DNA]</scope>
    <source>
        <strain evidence="2 3">P28004</strain>
    </source>
</reference>
<protein>
    <recommendedName>
        <fullName evidence="4">DUF4352 domain-containing protein</fullName>
    </recommendedName>
</protein>
<proteinExistence type="predicted"/>
<dbReference type="EMBL" id="NBXE01000019">
    <property type="protein sequence ID" value="RFA27387.1"/>
    <property type="molecule type" value="Genomic_DNA"/>
</dbReference>
<gene>
    <name evidence="2" type="ORF">B7R25_06455</name>
</gene>
<feature type="transmembrane region" description="Helical" evidence="1">
    <location>
        <begin position="25"/>
        <end position="44"/>
    </location>
</feature>
<keyword evidence="1" id="KW-0472">Membrane</keyword>
<evidence type="ECO:0008006" key="4">
    <source>
        <dbReference type="Google" id="ProtNLM"/>
    </source>
</evidence>
<accession>A0A3E0WAH8</accession>
<dbReference type="RefSeq" id="WP_116418150.1">
    <property type="nucleotide sequence ID" value="NZ_NBXC01000014.1"/>
</dbReference>
<dbReference type="AlphaFoldDB" id="A0A3E0WAH8"/>
<dbReference type="OrthoDB" id="5071143at2"/>
<evidence type="ECO:0000256" key="1">
    <source>
        <dbReference type="SAM" id="Phobius"/>
    </source>
</evidence>